<evidence type="ECO:0000256" key="3">
    <source>
        <dbReference type="ARBA" id="ARBA00023125"/>
    </source>
</evidence>
<accession>A0A1B6W1K0</accession>
<evidence type="ECO:0000256" key="2">
    <source>
        <dbReference type="ARBA" id="ARBA00022747"/>
    </source>
</evidence>
<evidence type="ECO:0000313" key="6">
    <source>
        <dbReference type="Proteomes" id="UP000077726"/>
    </source>
</evidence>
<evidence type="ECO:0000313" key="5">
    <source>
        <dbReference type="EMBL" id="OAM44614.1"/>
    </source>
</evidence>
<organism evidence="5 6">
    <name type="scientific">Eikenella halliae</name>
    <dbReference type="NCBI Taxonomy" id="1795832"/>
    <lineage>
        <taxon>Bacteria</taxon>
        <taxon>Pseudomonadati</taxon>
        <taxon>Pseudomonadota</taxon>
        <taxon>Betaproteobacteria</taxon>
        <taxon>Neisseriales</taxon>
        <taxon>Neisseriaceae</taxon>
        <taxon>Eikenella</taxon>
    </lineage>
</organism>
<dbReference type="STRING" id="1795832.A7Q00_01105"/>
<dbReference type="Pfam" id="PF01420">
    <property type="entry name" value="Methylase_S"/>
    <property type="match status" value="2"/>
</dbReference>
<dbReference type="InterPro" id="IPR044946">
    <property type="entry name" value="Restrct_endonuc_typeI_TRD_sf"/>
</dbReference>
<comment type="caution">
    <text evidence="5">The sequence shown here is derived from an EMBL/GenBank/DDBJ whole genome shotgun (WGS) entry which is preliminary data.</text>
</comment>
<reference evidence="6" key="1">
    <citation type="submission" date="2016-05" db="EMBL/GenBank/DDBJ databases">
        <title>Draft genome of Corynebacterium afermentans subsp. afermentans LCDC 88199T.</title>
        <authorList>
            <person name="Bernier A.-M."/>
            <person name="Bernard K."/>
        </authorList>
    </citation>
    <scope>NUCLEOTIDE SEQUENCE [LARGE SCALE GENOMIC DNA]</scope>
    <source>
        <strain evidence="6">NML130454</strain>
    </source>
</reference>
<comment type="similarity">
    <text evidence="1">Belongs to the type-I restriction system S methylase family.</text>
</comment>
<evidence type="ECO:0000256" key="1">
    <source>
        <dbReference type="ARBA" id="ARBA00010923"/>
    </source>
</evidence>
<keyword evidence="3" id="KW-0238">DNA-binding</keyword>
<dbReference type="SUPFAM" id="SSF116734">
    <property type="entry name" value="DNA methylase specificity domain"/>
    <property type="match status" value="2"/>
</dbReference>
<sequence length="376" mass="42180">MLEMEQAFLADGGNWKYFQINSLFNIYRGNIQNQDKLVDDINGIAFIAQNDRNNGYVKQVKITDNRLFKGNALIIGRQTGIVYFQNHDFVTTDGVLVLTPKNGLMLNKNTGLFVKTIVQKQLVIFGYTNTVSVRKLNEISIPLPVKNNQIAFGYMESVVQELQAERLQELQAYLQATGLSDYILSKQEKSVLDLLENVNAQRGGIKPFKIKELFGNIQQGERLTKADQISGSLNFVMSGTTNTGIVGSIGNAVVRFPKNSITIDIFGNVFYRNDEFGASDDVGVYWNNEDNAMDKHAMLYLAASLRKSLSGRFDYGYKLRASKSHNLTCLLPEKDGKPDTGLMSQIGRAIEKLVITDVVKFNERELAAYRQTIQQA</sequence>
<name>A0A1B6W1K0_9NEIS</name>
<keyword evidence="2" id="KW-0680">Restriction system</keyword>
<dbReference type="AlphaFoldDB" id="A0A1B6W1K0"/>
<dbReference type="InterPro" id="IPR000055">
    <property type="entry name" value="Restrct_endonuc_typeI_TRD"/>
</dbReference>
<dbReference type="EMBL" id="LXSQ01000004">
    <property type="protein sequence ID" value="OAM44614.1"/>
    <property type="molecule type" value="Genomic_DNA"/>
</dbReference>
<evidence type="ECO:0000259" key="4">
    <source>
        <dbReference type="Pfam" id="PF01420"/>
    </source>
</evidence>
<dbReference type="GO" id="GO:0003677">
    <property type="term" value="F:DNA binding"/>
    <property type="evidence" value="ECO:0007669"/>
    <property type="project" value="UniProtKB-KW"/>
</dbReference>
<proteinExistence type="inferred from homology"/>
<protein>
    <recommendedName>
        <fullName evidence="4">Type I restriction modification DNA specificity domain-containing protein</fullName>
    </recommendedName>
</protein>
<gene>
    <name evidence="5" type="ORF">A7Q00_01105</name>
</gene>
<keyword evidence="6" id="KW-1185">Reference proteome</keyword>
<dbReference type="GO" id="GO:0009307">
    <property type="term" value="P:DNA restriction-modification system"/>
    <property type="evidence" value="ECO:0007669"/>
    <property type="project" value="UniProtKB-KW"/>
</dbReference>
<feature type="domain" description="Type I restriction modification DNA specificity" evidence="4">
    <location>
        <begin position="14"/>
        <end position="171"/>
    </location>
</feature>
<dbReference type="Gene3D" id="3.90.220.20">
    <property type="entry name" value="DNA methylase specificity domains"/>
    <property type="match status" value="2"/>
</dbReference>
<feature type="domain" description="Type I restriction modification DNA specificity" evidence="4">
    <location>
        <begin position="206"/>
        <end position="317"/>
    </location>
</feature>
<dbReference type="Proteomes" id="UP000077726">
    <property type="component" value="Unassembled WGS sequence"/>
</dbReference>